<protein>
    <submittedName>
        <fullName evidence="1">10904_t:CDS:1</fullName>
    </submittedName>
</protein>
<evidence type="ECO:0000313" key="2">
    <source>
        <dbReference type="Proteomes" id="UP001153678"/>
    </source>
</evidence>
<reference evidence="1" key="1">
    <citation type="submission" date="2022-08" db="EMBL/GenBank/DDBJ databases">
        <authorList>
            <person name="Kallberg Y."/>
            <person name="Tangrot J."/>
            <person name="Rosling A."/>
        </authorList>
    </citation>
    <scope>NUCLEOTIDE SEQUENCE</scope>
    <source>
        <strain evidence="1">Wild A</strain>
    </source>
</reference>
<gene>
    <name evidence="1" type="ORF">FWILDA_LOCUS13964</name>
</gene>
<name>A0A9W4T1N4_9GLOM</name>
<dbReference type="AlphaFoldDB" id="A0A9W4T1N4"/>
<keyword evidence="2" id="KW-1185">Reference proteome</keyword>
<dbReference type="Proteomes" id="UP001153678">
    <property type="component" value="Unassembled WGS sequence"/>
</dbReference>
<feature type="non-terminal residue" evidence="1">
    <location>
        <position position="1"/>
    </location>
</feature>
<accession>A0A9W4T1N4</accession>
<proteinExistence type="predicted"/>
<dbReference type="OrthoDB" id="2420210at2759"/>
<organism evidence="1 2">
    <name type="scientific">Funneliformis geosporum</name>
    <dbReference type="NCBI Taxonomy" id="1117311"/>
    <lineage>
        <taxon>Eukaryota</taxon>
        <taxon>Fungi</taxon>
        <taxon>Fungi incertae sedis</taxon>
        <taxon>Mucoromycota</taxon>
        <taxon>Glomeromycotina</taxon>
        <taxon>Glomeromycetes</taxon>
        <taxon>Glomerales</taxon>
        <taxon>Glomeraceae</taxon>
        <taxon>Funneliformis</taxon>
    </lineage>
</organism>
<sequence length="60" mass="6805">EELEKIDNETGSIICEIRLEECGKNIVPKSVQALMIAHKENKLALYNANHNVKQLKTKIT</sequence>
<comment type="caution">
    <text evidence="1">The sequence shown here is derived from an EMBL/GenBank/DDBJ whole genome shotgun (WGS) entry which is preliminary data.</text>
</comment>
<dbReference type="EMBL" id="CAMKVN010005674">
    <property type="protein sequence ID" value="CAI2189203.1"/>
    <property type="molecule type" value="Genomic_DNA"/>
</dbReference>
<evidence type="ECO:0000313" key="1">
    <source>
        <dbReference type="EMBL" id="CAI2189203.1"/>
    </source>
</evidence>